<dbReference type="AlphaFoldDB" id="W2I2Z7"/>
<dbReference type="VEuPathDB" id="FungiDB:PPTG_20219"/>
<reference evidence="1" key="1">
    <citation type="submission" date="2013-11" db="EMBL/GenBank/DDBJ databases">
        <title>The Genome Sequence of Phytophthora parasitica CJ05E6.</title>
        <authorList>
            <consortium name="The Broad Institute Genomics Platform"/>
            <person name="Russ C."/>
            <person name="Tyler B."/>
            <person name="Panabieres F."/>
            <person name="Shan W."/>
            <person name="Tripathy S."/>
            <person name="Grunwald N."/>
            <person name="Machado M."/>
            <person name="Johnson C.S."/>
            <person name="Arredondo F."/>
            <person name="Hong C."/>
            <person name="Coffey M."/>
            <person name="Young S.K."/>
            <person name="Zeng Q."/>
            <person name="Gargeya S."/>
            <person name="Fitzgerald M."/>
            <person name="Abouelleil A."/>
            <person name="Alvarado L."/>
            <person name="Chapman S.B."/>
            <person name="Gainer-Dewar J."/>
            <person name="Goldberg J."/>
            <person name="Griggs A."/>
            <person name="Gujja S."/>
            <person name="Hansen M."/>
            <person name="Howarth C."/>
            <person name="Imamovic A."/>
            <person name="Ireland A."/>
            <person name="Larimer J."/>
            <person name="McCowan C."/>
            <person name="Murphy C."/>
            <person name="Pearson M."/>
            <person name="Poon T.W."/>
            <person name="Priest M."/>
            <person name="Roberts A."/>
            <person name="Saif S."/>
            <person name="Shea T."/>
            <person name="Sykes S."/>
            <person name="Wortman J."/>
            <person name="Nusbaum C."/>
            <person name="Birren B."/>
        </authorList>
    </citation>
    <scope>NUCLEOTIDE SEQUENCE [LARGE SCALE GENOMIC DNA]</scope>
    <source>
        <strain evidence="1">CJ05E6</strain>
    </source>
</reference>
<gene>
    <name evidence="1" type="ORF">L916_18096</name>
</gene>
<dbReference type="Proteomes" id="UP000053864">
    <property type="component" value="Unassembled WGS sequence"/>
</dbReference>
<name>W2I2Z7_PHYNI</name>
<evidence type="ECO:0000313" key="1">
    <source>
        <dbReference type="EMBL" id="ETL28584.1"/>
    </source>
</evidence>
<organism evidence="1">
    <name type="scientific">Phytophthora nicotianae</name>
    <name type="common">Potato buckeye rot agent</name>
    <name type="synonym">Phytophthora parasitica</name>
    <dbReference type="NCBI Taxonomy" id="4792"/>
    <lineage>
        <taxon>Eukaryota</taxon>
        <taxon>Sar</taxon>
        <taxon>Stramenopiles</taxon>
        <taxon>Oomycota</taxon>
        <taxon>Peronosporomycetes</taxon>
        <taxon>Peronosporales</taxon>
        <taxon>Peronosporaceae</taxon>
        <taxon>Phytophthora</taxon>
    </lineage>
</organism>
<feature type="non-terminal residue" evidence="1">
    <location>
        <position position="1"/>
    </location>
</feature>
<dbReference type="EMBL" id="KI675734">
    <property type="protein sequence ID" value="ETL28584.1"/>
    <property type="molecule type" value="Genomic_DNA"/>
</dbReference>
<protein>
    <submittedName>
        <fullName evidence="1">Uncharacterized protein</fullName>
    </submittedName>
</protein>
<sequence>VAEGYGVLSAKVEEPFSSKLPGQWRTEFDIYVKPSNNAKQKFEVIFQERTALQSQLQKIWDRARLRHNGQAAFELELVIYVPKPEAQSTLRRASAACIQEQLPSVAAFLREQQVEAGPASQRYMAVTQARLPDEAPKTILETSRSGSYNI</sequence>
<accession>W2I2Z7</accession>
<proteinExistence type="predicted"/>